<gene>
    <name evidence="1" type="ORF">IU459_11775</name>
</gene>
<evidence type="ECO:0008006" key="3">
    <source>
        <dbReference type="Google" id="ProtNLM"/>
    </source>
</evidence>
<dbReference type="RefSeq" id="WP_195129528.1">
    <property type="nucleotide sequence ID" value="NZ_JADLQX010000007.1"/>
</dbReference>
<accession>A0ABS0CNP4</accession>
<dbReference type="Proteomes" id="UP000702209">
    <property type="component" value="Unassembled WGS sequence"/>
</dbReference>
<name>A0ABS0CNP4_9NOCA</name>
<evidence type="ECO:0000313" key="1">
    <source>
        <dbReference type="EMBL" id="MBF6298219.1"/>
    </source>
</evidence>
<sequence>MSADLDCLTSVCEMAVLRALEVAGKRARNSSRTNRELLAMPPHEQHTARCLARHPEECDRLLPAAWDHLRIVLPDQPKVITAVDWYVRQLIVTRKPHTSEDLRCVLAVACEPD</sequence>
<dbReference type="EMBL" id="JADLQX010000007">
    <property type="protein sequence ID" value="MBF6298219.1"/>
    <property type="molecule type" value="Genomic_DNA"/>
</dbReference>
<proteinExistence type="predicted"/>
<organism evidence="1 2">
    <name type="scientific">Nocardia amamiensis</name>
    <dbReference type="NCBI Taxonomy" id="404578"/>
    <lineage>
        <taxon>Bacteria</taxon>
        <taxon>Bacillati</taxon>
        <taxon>Actinomycetota</taxon>
        <taxon>Actinomycetes</taxon>
        <taxon>Mycobacteriales</taxon>
        <taxon>Nocardiaceae</taxon>
        <taxon>Nocardia</taxon>
    </lineage>
</organism>
<protein>
    <recommendedName>
        <fullName evidence="3">Transposase</fullName>
    </recommendedName>
</protein>
<comment type="caution">
    <text evidence="1">The sequence shown here is derived from an EMBL/GenBank/DDBJ whole genome shotgun (WGS) entry which is preliminary data.</text>
</comment>
<reference evidence="1 2" key="1">
    <citation type="submission" date="2020-10" db="EMBL/GenBank/DDBJ databases">
        <title>Identification of Nocardia species via Next-generation sequencing and recognition of intraspecies genetic diversity.</title>
        <authorList>
            <person name="Li P."/>
            <person name="Li P."/>
            <person name="Lu B."/>
        </authorList>
    </citation>
    <scope>NUCLEOTIDE SEQUENCE [LARGE SCALE GENOMIC DNA]</scope>
    <source>
        <strain evidence="1 2">BJ06-0157</strain>
    </source>
</reference>
<keyword evidence="2" id="KW-1185">Reference proteome</keyword>
<evidence type="ECO:0000313" key="2">
    <source>
        <dbReference type="Proteomes" id="UP000702209"/>
    </source>
</evidence>